<feature type="signal peptide" evidence="12">
    <location>
        <begin position="1"/>
        <end position="17"/>
    </location>
</feature>
<dbReference type="FunFam" id="3.20.20.80:FF:000027">
    <property type="entry name" value="Alpha-L-fucosidase"/>
    <property type="match status" value="1"/>
</dbReference>
<dbReference type="InterPro" id="IPR017853">
    <property type="entry name" value="GH"/>
</dbReference>
<sequence>MEMHLLWNVIFISCAFAKYLPTWDSLDSRPLPPWFDQAKFGIFMHWGLYSVPSYGSSAEWFWWRWQGEHRKEQTEFMRKNYKPNFGYADFAPMMKCEFFNADHFADVVRKSGARYFVLTSKHHEGYTLWPSAESMHFNSMDTGPHRDLVGELAVAIRKARIRFGLYYSLLEWFNPLFLSDSNSSFTTQSYVQNIVQPQLHDLINKYKPEIVWSDGDWGLSDTYWNSTQFLAWLYNDSPVKDTVVTNDRWGKGTACSHGGFFTCSDRFNPHTLQPHKWENCYTIDAESWGYRREAKLEDYLTAEQLIKAFIETVSCGGNFLLNVGPTHDGRILPIFEERLYSIGKWLEDTGEAIFETVPWVYQNDSLTKDVWYTTRTPQSMGRLTNRSILPRGNYVYAFFFNWPEDGILQLGSVQGTTMTEAILMGSSDKLITQPTEQSGLKITLPKTFSAKGVVNCCWVVKLCGVAPFDEE</sequence>
<dbReference type="Gene3D" id="3.20.20.80">
    <property type="entry name" value="Glycosidases"/>
    <property type="match status" value="1"/>
</dbReference>
<dbReference type="EC" id="3.2.1.51" evidence="5"/>
<dbReference type="Gene3D" id="2.60.40.1180">
    <property type="entry name" value="Golgi alpha-mannosidase II"/>
    <property type="match status" value="1"/>
</dbReference>
<evidence type="ECO:0000256" key="1">
    <source>
        <dbReference type="ARBA" id="ARBA00000321"/>
    </source>
</evidence>
<keyword evidence="17" id="KW-1185">Reference proteome</keyword>
<dbReference type="InterPro" id="IPR057739">
    <property type="entry name" value="Glyco_hydro_29_N"/>
</dbReference>
<evidence type="ECO:0000313" key="16">
    <source>
        <dbReference type="EMBL" id="CDW55307.1"/>
    </source>
</evidence>
<evidence type="ECO:0000256" key="5">
    <source>
        <dbReference type="ARBA" id="ARBA00012662"/>
    </source>
</evidence>
<comment type="catalytic activity">
    <reaction evidence="1">
        <text>a neolactoside IV(2)-alpha-Fuc-nLc4Cer(d18:1(4E)) + H2O = a neolactoside nLc4Cer(d18:1(4E)) + L-fucose</text>
        <dbReference type="Rhea" id="RHEA:48224"/>
        <dbReference type="ChEBI" id="CHEBI:2181"/>
        <dbReference type="ChEBI" id="CHEBI:15377"/>
        <dbReference type="ChEBI" id="CHEBI:17006"/>
        <dbReference type="ChEBI" id="CHEBI:28691"/>
    </reaction>
    <physiologicalReaction direction="left-to-right" evidence="1">
        <dbReference type="Rhea" id="RHEA:48225"/>
    </physiologicalReaction>
</comment>
<dbReference type="InterPro" id="IPR018526">
    <property type="entry name" value="Glyco_hydro_29_CS"/>
</dbReference>
<comment type="similarity">
    <text evidence="4 12">Belongs to the glycosyl hydrolase 29 family.</text>
</comment>
<evidence type="ECO:0000256" key="9">
    <source>
        <dbReference type="ARBA" id="ARBA00023295"/>
    </source>
</evidence>
<dbReference type="GO" id="GO:0004560">
    <property type="term" value="F:alpha-L-fucosidase activity"/>
    <property type="evidence" value="ECO:0007669"/>
    <property type="project" value="UniProtKB-EC"/>
</dbReference>
<dbReference type="PRINTS" id="PR00741">
    <property type="entry name" value="GLHYDRLASE29"/>
</dbReference>
<keyword evidence="6 12" id="KW-0732">Signal</keyword>
<evidence type="ECO:0000256" key="8">
    <source>
        <dbReference type="ARBA" id="ARBA00023180"/>
    </source>
</evidence>
<dbReference type="Pfam" id="PF16757">
    <property type="entry name" value="Fucosidase_C"/>
    <property type="match status" value="1"/>
</dbReference>
<dbReference type="AlphaFoldDB" id="A0A077Z4A2"/>
<dbReference type="Pfam" id="PF01120">
    <property type="entry name" value="Alpha_L_fucos"/>
    <property type="match status" value="1"/>
</dbReference>
<organism evidence="16 17">
    <name type="scientific">Trichuris trichiura</name>
    <name type="common">Whipworm</name>
    <name type="synonym">Trichocephalus trichiurus</name>
    <dbReference type="NCBI Taxonomy" id="36087"/>
    <lineage>
        <taxon>Eukaryota</taxon>
        <taxon>Metazoa</taxon>
        <taxon>Ecdysozoa</taxon>
        <taxon>Nematoda</taxon>
        <taxon>Enoplea</taxon>
        <taxon>Dorylaimia</taxon>
        <taxon>Trichinellida</taxon>
        <taxon>Trichuridae</taxon>
        <taxon>Trichuris</taxon>
    </lineage>
</organism>
<feature type="domain" description="Glycoside hydrolase family 29 N-terminal" evidence="14">
    <location>
        <begin position="17"/>
        <end position="351"/>
    </location>
</feature>
<feature type="chain" id="PRO_5016196804" description="Putative alpha-L-fucosidase" evidence="12">
    <location>
        <begin position="18"/>
        <end position="471"/>
    </location>
</feature>
<evidence type="ECO:0000256" key="6">
    <source>
        <dbReference type="ARBA" id="ARBA00022729"/>
    </source>
</evidence>
<dbReference type="STRING" id="36087.A0A077Z4A2"/>
<evidence type="ECO:0000313" key="17">
    <source>
        <dbReference type="Proteomes" id="UP000030665"/>
    </source>
</evidence>
<evidence type="ECO:0000259" key="15">
    <source>
        <dbReference type="Pfam" id="PF16757"/>
    </source>
</evidence>
<keyword evidence="8" id="KW-0325">Glycoprotein</keyword>
<protein>
    <recommendedName>
        <fullName evidence="10">Putative alpha-L-fucosidase</fullName>
        <ecNumber evidence="5">3.2.1.51</ecNumber>
    </recommendedName>
    <alternativeName>
        <fullName evidence="11">Alpha-L-fucoside fucohydrolase</fullName>
    </alternativeName>
</protein>
<dbReference type="Proteomes" id="UP000030665">
    <property type="component" value="Unassembled WGS sequence"/>
</dbReference>
<feature type="site" description="May be important for catalysis" evidence="13">
    <location>
        <position position="280"/>
    </location>
</feature>
<proteinExistence type="inferred from homology"/>
<dbReference type="SMART" id="SM00812">
    <property type="entry name" value="Alpha_L_fucos"/>
    <property type="match status" value="1"/>
</dbReference>
<evidence type="ECO:0000256" key="13">
    <source>
        <dbReference type="PIRSR" id="PIRSR001092-1"/>
    </source>
</evidence>
<accession>A0A077Z4A2</accession>
<dbReference type="PANTHER" id="PTHR10030:SF37">
    <property type="entry name" value="ALPHA-L-FUCOSIDASE-RELATED"/>
    <property type="match status" value="1"/>
</dbReference>
<gene>
    <name evidence="16" type="ORF">TTRE_0000357901</name>
</gene>
<evidence type="ECO:0000256" key="11">
    <source>
        <dbReference type="ARBA" id="ARBA00081661"/>
    </source>
</evidence>
<dbReference type="InterPro" id="IPR000933">
    <property type="entry name" value="Glyco_hydro_29"/>
</dbReference>
<dbReference type="InterPro" id="IPR013780">
    <property type="entry name" value="Glyco_hydro_b"/>
</dbReference>
<dbReference type="PROSITE" id="PS00385">
    <property type="entry name" value="ALPHA_L_FUCOSIDASE"/>
    <property type="match status" value="1"/>
</dbReference>
<evidence type="ECO:0000259" key="14">
    <source>
        <dbReference type="Pfam" id="PF01120"/>
    </source>
</evidence>
<comment type="catalytic activity">
    <reaction evidence="2">
        <text>a neolactoside IV(2)-alpha-Fuc-nLc4Cer(d18:0) + H2O = a neolactoside nLc4Cer(d18:0) + L-fucose</text>
        <dbReference type="Rhea" id="RHEA:49308"/>
        <dbReference type="ChEBI" id="CHEBI:2181"/>
        <dbReference type="ChEBI" id="CHEBI:15377"/>
        <dbReference type="ChEBI" id="CHEBI:91119"/>
        <dbReference type="ChEBI" id="CHEBI:91121"/>
    </reaction>
    <physiologicalReaction direction="left-to-right" evidence="2">
        <dbReference type="Rhea" id="RHEA:49309"/>
    </physiologicalReaction>
</comment>
<comment type="function">
    <text evidence="3">Alpha-L-fucosidase is responsible for hydrolyzing the alpha-1,6-linked fucose joined to the reducing-end N-acetylglucosamine of the carbohydrate moieties of glycoproteins.</text>
</comment>
<feature type="domain" description="Alpha-L-fucosidase C-terminal" evidence="15">
    <location>
        <begin position="362"/>
        <end position="462"/>
    </location>
</feature>
<dbReference type="InterPro" id="IPR031919">
    <property type="entry name" value="Fucosidase_C"/>
</dbReference>
<evidence type="ECO:0000256" key="7">
    <source>
        <dbReference type="ARBA" id="ARBA00022801"/>
    </source>
</evidence>
<dbReference type="GO" id="GO:0006004">
    <property type="term" value="P:fucose metabolic process"/>
    <property type="evidence" value="ECO:0007669"/>
    <property type="project" value="InterPro"/>
</dbReference>
<dbReference type="InterPro" id="IPR016286">
    <property type="entry name" value="FUC_metazoa-typ"/>
</dbReference>
<dbReference type="OrthoDB" id="6039950at2759"/>
<dbReference type="PIRSF" id="PIRSF001092">
    <property type="entry name" value="Alpha-L-fucosidase"/>
    <property type="match status" value="1"/>
</dbReference>
<reference evidence="16" key="2">
    <citation type="submission" date="2014-03" db="EMBL/GenBank/DDBJ databases">
        <title>The whipworm genome and dual-species transcriptomics of an intimate host-pathogen interaction.</title>
        <authorList>
            <person name="Foth B.J."/>
            <person name="Tsai I.J."/>
            <person name="Reid A.J."/>
            <person name="Bancroft A.J."/>
            <person name="Nichol S."/>
            <person name="Tracey A."/>
            <person name="Holroyd N."/>
            <person name="Cotton J.A."/>
            <person name="Stanley E.J."/>
            <person name="Zarowiecki M."/>
            <person name="Liu J.Z."/>
            <person name="Huckvale T."/>
            <person name="Cooper P.J."/>
            <person name="Grencis R.K."/>
            <person name="Berriman M."/>
        </authorList>
    </citation>
    <scope>NUCLEOTIDE SEQUENCE [LARGE SCALE GENOMIC DNA]</scope>
</reference>
<dbReference type="SUPFAM" id="SSF51445">
    <property type="entry name" value="(Trans)glycosidases"/>
    <property type="match status" value="1"/>
</dbReference>
<evidence type="ECO:0000256" key="2">
    <source>
        <dbReference type="ARBA" id="ARBA00000419"/>
    </source>
</evidence>
<evidence type="ECO:0000256" key="3">
    <source>
        <dbReference type="ARBA" id="ARBA00004071"/>
    </source>
</evidence>
<name>A0A077Z4A2_TRITR</name>
<dbReference type="PANTHER" id="PTHR10030">
    <property type="entry name" value="ALPHA-L-FUCOSIDASE"/>
    <property type="match status" value="1"/>
</dbReference>
<dbReference type="GO" id="GO:0005764">
    <property type="term" value="C:lysosome"/>
    <property type="evidence" value="ECO:0007669"/>
    <property type="project" value="TreeGrafter"/>
</dbReference>
<dbReference type="EMBL" id="HG805946">
    <property type="protein sequence ID" value="CDW55307.1"/>
    <property type="molecule type" value="Genomic_DNA"/>
</dbReference>
<dbReference type="GO" id="GO:0016139">
    <property type="term" value="P:glycoside catabolic process"/>
    <property type="evidence" value="ECO:0007669"/>
    <property type="project" value="TreeGrafter"/>
</dbReference>
<keyword evidence="7 12" id="KW-0378">Hydrolase</keyword>
<evidence type="ECO:0000256" key="10">
    <source>
        <dbReference type="ARBA" id="ARBA00074133"/>
    </source>
</evidence>
<reference evidence="16" key="1">
    <citation type="submission" date="2014-01" db="EMBL/GenBank/DDBJ databases">
        <authorList>
            <person name="Aslett M."/>
        </authorList>
    </citation>
    <scope>NUCLEOTIDE SEQUENCE</scope>
</reference>
<evidence type="ECO:0000256" key="4">
    <source>
        <dbReference type="ARBA" id="ARBA00007951"/>
    </source>
</evidence>
<keyword evidence="9 12" id="KW-0326">Glycosidase</keyword>
<evidence type="ECO:0000256" key="12">
    <source>
        <dbReference type="PIRNR" id="PIRNR001092"/>
    </source>
</evidence>